<dbReference type="OrthoDB" id="9788098at2"/>
<gene>
    <name evidence="5" type="ORF">DFP89_103195</name>
</gene>
<dbReference type="InterPro" id="IPR036388">
    <property type="entry name" value="WH-like_DNA-bd_sf"/>
</dbReference>
<dbReference type="InterPro" id="IPR011711">
    <property type="entry name" value="GntR_C"/>
</dbReference>
<evidence type="ECO:0000259" key="4">
    <source>
        <dbReference type="PROSITE" id="PS50949"/>
    </source>
</evidence>
<proteinExistence type="predicted"/>
<sequence>MASQTLSAAALPVLGETRPRTVTDQIFDLLYERVVNLTLPPGAKLSEAEVASQMGVSRQPVRDAFYRLSQMGFIQIRPQRATTITPISEPAVLQAYFIRAALEEACMRVAAEKLTPAQLDALDALVDRQEAALDAGQRAEFHAMDDQFHRDICAYSGLDFVWSLVKENKGHMDRARYLSLTHGARTALDEHRLIMATLRDRDPARAAAAVRQHLSRIEGIIARLRVEQPGVFGG</sequence>
<reference evidence="5 6" key="1">
    <citation type="submission" date="2018-07" db="EMBL/GenBank/DDBJ databases">
        <title>Genomic Encyclopedia of Type Strains, Phase III (KMG-III): the genomes of soil and plant-associated and newly described type strains.</title>
        <authorList>
            <person name="Whitman W."/>
        </authorList>
    </citation>
    <scope>NUCLEOTIDE SEQUENCE [LARGE SCALE GENOMIC DNA]</scope>
    <source>
        <strain evidence="5 6">CECT 8525</strain>
    </source>
</reference>
<keyword evidence="3" id="KW-0804">Transcription</keyword>
<dbReference type="CDD" id="cd07377">
    <property type="entry name" value="WHTH_GntR"/>
    <property type="match status" value="1"/>
</dbReference>
<dbReference type="SUPFAM" id="SSF46785">
    <property type="entry name" value="Winged helix' DNA-binding domain"/>
    <property type="match status" value="1"/>
</dbReference>
<dbReference type="GO" id="GO:0003677">
    <property type="term" value="F:DNA binding"/>
    <property type="evidence" value="ECO:0007669"/>
    <property type="project" value="UniProtKB-KW"/>
</dbReference>
<dbReference type="InterPro" id="IPR036390">
    <property type="entry name" value="WH_DNA-bd_sf"/>
</dbReference>
<dbReference type="PANTHER" id="PTHR43537">
    <property type="entry name" value="TRANSCRIPTIONAL REGULATOR, GNTR FAMILY"/>
    <property type="match status" value="1"/>
</dbReference>
<dbReference type="SUPFAM" id="SSF48008">
    <property type="entry name" value="GntR ligand-binding domain-like"/>
    <property type="match status" value="1"/>
</dbReference>
<dbReference type="PANTHER" id="PTHR43537:SF51">
    <property type="entry name" value="HTH-TYPE TRANSCRIPTIONAL REGULATOR LGOR-RELATED"/>
    <property type="match status" value="1"/>
</dbReference>
<feature type="domain" description="HTH gntR-type" evidence="4">
    <location>
        <begin position="20"/>
        <end position="87"/>
    </location>
</feature>
<dbReference type="SMART" id="SM00345">
    <property type="entry name" value="HTH_GNTR"/>
    <property type="match status" value="1"/>
</dbReference>
<keyword evidence="1" id="KW-0805">Transcription regulation</keyword>
<dbReference type="Proteomes" id="UP000253345">
    <property type="component" value="Unassembled WGS sequence"/>
</dbReference>
<evidence type="ECO:0000256" key="1">
    <source>
        <dbReference type="ARBA" id="ARBA00023015"/>
    </source>
</evidence>
<dbReference type="Pfam" id="PF00392">
    <property type="entry name" value="GntR"/>
    <property type="match status" value="1"/>
</dbReference>
<dbReference type="InterPro" id="IPR000524">
    <property type="entry name" value="Tscrpt_reg_HTH_GntR"/>
</dbReference>
<evidence type="ECO:0000256" key="2">
    <source>
        <dbReference type="ARBA" id="ARBA00023125"/>
    </source>
</evidence>
<dbReference type="PROSITE" id="PS50949">
    <property type="entry name" value="HTH_GNTR"/>
    <property type="match status" value="1"/>
</dbReference>
<dbReference type="InterPro" id="IPR008920">
    <property type="entry name" value="TF_FadR/GntR_C"/>
</dbReference>
<dbReference type="RefSeq" id="WP_114348323.1">
    <property type="nucleotide sequence ID" value="NZ_QPJL01000003.1"/>
</dbReference>
<evidence type="ECO:0000313" key="6">
    <source>
        <dbReference type="Proteomes" id="UP000253345"/>
    </source>
</evidence>
<dbReference type="EMBL" id="QPJL01000003">
    <property type="protein sequence ID" value="RCW87191.1"/>
    <property type="molecule type" value="Genomic_DNA"/>
</dbReference>
<keyword evidence="6" id="KW-1185">Reference proteome</keyword>
<dbReference type="Gene3D" id="1.20.120.530">
    <property type="entry name" value="GntR ligand-binding domain-like"/>
    <property type="match status" value="1"/>
</dbReference>
<dbReference type="Pfam" id="PF07729">
    <property type="entry name" value="FCD"/>
    <property type="match status" value="1"/>
</dbReference>
<dbReference type="AlphaFoldDB" id="A0A368Z447"/>
<organism evidence="5 6">
    <name type="scientific">Paracoccus lutimaris</name>
    <dbReference type="NCBI Taxonomy" id="1490030"/>
    <lineage>
        <taxon>Bacteria</taxon>
        <taxon>Pseudomonadati</taxon>
        <taxon>Pseudomonadota</taxon>
        <taxon>Alphaproteobacteria</taxon>
        <taxon>Rhodobacterales</taxon>
        <taxon>Paracoccaceae</taxon>
        <taxon>Paracoccus</taxon>
    </lineage>
</organism>
<accession>A0A368Z447</accession>
<dbReference type="SMART" id="SM00895">
    <property type="entry name" value="FCD"/>
    <property type="match status" value="1"/>
</dbReference>
<dbReference type="GO" id="GO:0003700">
    <property type="term" value="F:DNA-binding transcription factor activity"/>
    <property type="evidence" value="ECO:0007669"/>
    <property type="project" value="InterPro"/>
</dbReference>
<dbReference type="Gene3D" id="1.10.10.10">
    <property type="entry name" value="Winged helix-like DNA-binding domain superfamily/Winged helix DNA-binding domain"/>
    <property type="match status" value="1"/>
</dbReference>
<comment type="caution">
    <text evidence="5">The sequence shown here is derived from an EMBL/GenBank/DDBJ whole genome shotgun (WGS) entry which is preliminary data.</text>
</comment>
<keyword evidence="2" id="KW-0238">DNA-binding</keyword>
<name>A0A368Z447_9RHOB</name>
<protein>
    <submittedName>
        <fullName evidence="5">GntR family transcriptional regulator</fullName>
    </submittedName>
</protein>
<evidence type="ECO:0000313" key="5">
    <source>
        <dbReference type="EMBL" id="RCW87191.1"/>
    </source>
</evidence>
<evidence type="ECO:0000256" key="3">
    <source>
        <dbReference type="ARBA" id="ARBA00023163"/>
    </source>
</evidence>